<accession>A0ABY3YS69</accession>
<gene>
    <name evidence="2" type="ORF">MQE36_04780</name>
</gene>
<protein>
    <recommendedName>
        <fullName evidence="4">Lipoprotein</fullName>
    </recommendedName>
</protein>
<evidence type="ECO:0000313" key="3">
    <source>
        <dbReference type="Proteomes" id="UP000829476"/>
    </source>
</evidence>
<evidence type="ECO:0008006" key="4">
    <source>
        <dbReference type="Google" id="ProtNLM"/>
    </source>
</evidence>
<sequence length="145" mass="16841">MKKIKFLVVALTSLVLTSCSLDDDESNFHFEAMSITEIDLPESFVYGEKYEFKITYEKPSSCYQFLTYDYVHSGNLERTITAVASVYDDRSCTEQVSYETTVLPFEVRYKGTYTFRFWTGINDETEEDEYIIVEVPVEEDSTAEL</sequence>
<evidence type="ECO:0000313" key="2">
    <source>
        <dbReference type="EMBL" id="UNY99663.1"/>
    </source>
</evidence>
<keyword evidence="3" id="KW-1185">Reference proteome</keyword>
<keyword evidence="1" id="KW-0732">Signal</keyword>
<dbReference type="RefSeq" id="WP_242938036.1">
    <property type="nucleotide sequence ID" value="NZ_CP094326.1"/>
</dbReference>
<evidence type="ECO:0000256" key="1">
    <source>
        <dbReference type="SAM" id="SignalP"/>
    </source>
</evidence>
<dbReference type="Proteomes" id="UP000829476">
    <property type="component" value="Chromosome"/>
</dbReference>
<feature type="chain" id="PRO_5047508332" description="Lipoprotein" evidence="1">
    <location>
        <begin position="23"/>
        <end position="145"/>
    </location>
</feature>
<name>A0ABY3YS69_9FLAO</name>
<dbReference type="EMBL" id="CP094326">
    <property type="protein sequence ID" value="UNY99663.1"/>
    <property type="molecule type" value="Genomic_DNA"/>
</dbReference>
<proteinExistence type="predicted"/>
<dbReference type="PROSITE" id="PS51257">
    <property type="entry name" value="PROKAR_LIPOPROTEIN"/>
    <property type="match status" value="1"/>
</dbReference>
<reference evidence="2 3" key="1">
    <citation type="journal article" date="2018" name="Int. J. Syst. Evol. Microbiol.">
        <title>Zhouia spongiae sp. nov., isolated from a marine sponge.</title>
        <authorList>
            <person name="Zhuang L."/>
            <person name="Lin B."/>
            <person name="Qin F."/>
            <person name="Luo L."/>
        </authorList>
    </citation>
    <scope>NUCLEOTIDE SEQUENCE [LARGE SCALE GENOMIC DNA]</scope>
    <source>
        <strain evidence="2 3">HN-Y44</strain>
    </source>
</reference>
<organism evidence="2 3">
    <name type="scientific">Zhouia spongiae</name>
    <dbReference type="NCBI Taxonomy" id="2202721"/>
    <lineage>
        <taxon>Bacteria</taxon>
        <taxon>Pseudomonadati</taxon>
        <taxon>Bacteroidota</taxon>
        <taxon>Flavobacteriia</taxon>
        <taxon>Flavobacteriales</taxon>
        <taxon>Flavobacteriaceae</taxon>
        <taxon>Zhouia</taxon>
    </lineage>
</organism>
<feature type="signal peptide" evidence="1">
    <location>
        <begin position="1"/>
        <end position="22"/>
    </location>
</feature>